<feature type="transmembrane region" description="Helical" evidence="7">
    <location>
        <begin position="857"/>
        <end position="882"/>
    </location>
</feature>
<proteinExistence type="inferred from homology"/>
<evidence type="ECO:0000256" key="1">
    <source>
        <dbReference type="ARBA" id="ARBA00004651"/>
    </source>
</evidence>
<feature type="transmembrane region" description="Helical" evidence="7">
    <location>
        <begin position="300"/>
        <end position="321"/>
    </location>
</feature>
<dbReference type="PANTHER" id="PTHR33406">
    <property type="entry name" value="MEMBRANE PROTEIN MJ1562-RELATED"/>
    <property type="match status" value="1"/>
</dbReference>
<keyword evidence="6 7" id="KW-0472">Membrane</keyword>
<feature type="transmembrane region" description="Helical" evidence="7">
    <location>
        <begin position="384"/>
        <end position="404"/>
    </location>
</feature>
<feature type="transmembrane region" description="Helical" evidence="7">
    <location>
        <begin position="199"/>
        <end position="217"/>
    </location>
</feature>
<dbReference type="PANTHER" id="PTHR33406:SF6">
    <property type="entry name" value="MEMBRANE PROTEIN YDGH-RELATED"/>
    <property type="match status" value="1"/>
</dbReference>
<sequence length="1018" mass="108480">MRRLAGFVARWPWVVIGVWVAMAVALPLSFPSLATMAERNPLVILPEGAPSSVTARNMAEAFQEAGSDNLLVVAFINEDGLRPDDEATYRKVVDALRDDDDGDDVVAVQDFVSTPQLRQFLTSEDKTTWVLPVSLTGELGTPRAYEAFNRAADIVTRTVGDAAALGDNHAASGNPLAVYVTGPAATVADLTVAGEQDRLPIEIAIAVLVLGVLLLVYRNPRTMMLPLVTIGSSLMIAQGMVAGYSYLTGAGVSNQSIVFLSAIMAGAGTDYAVFMISRYHDYLRRGADFDEAVTSAMMSIGKVITASAAMVGITFLVMNFAQMGVFRTVGVSAAIGIGVAYLAGMTLLPAIMVLAGPRGWISPRRELTSRFWRRSGIRIVRRPVPHLVGSILVLVLLAGLAVGAEFNYDDRKVVAASAPSSIGYAALEEHFPISQSIPQYLLVQSERDLRTPQALADLEQMASRIAQLPDIALVSGVTRPLGEVPPEFRATFQAGIVGARLAEGTAMIGERSGDLQELTAGANTLADSLADVRRQVNAIAPSLQTLLDAFTSVRTDYGGDKLVRDVETAAKLVQAVNELGNSMGVNFATVKDMFGWIGPVLAALDNNAVCDANPSCRDTRMQFQRLVEARDDGRLDRINTLAGQLEGFEDRQTLDATVTKLNRALNDIVKATNAMGLDSPGGAQAGLRDLRQGADRLASGSRQVAGGVDELVEQIKVMAGGLSQASTFLLTMRHDAAAASMAGFNIPAEVLSAKEFQMAAQAFISPDGHSVRYLVQTKLNPFSSAAMDQVNTINDIARGAQPNTTLADASISMGGFPAALRDTRDYYERDIRFIIIVTLIVVLLVLMLLLRSLVAPWYLVGTVVLSFFAAIGIGVLVFQVIFDQQLHWSVAPLAFVVLVAVGADYNMLFVSRLRDESAHSGRFGVIRTLGSTGGVITAAGLIFAASMAGLLFSSIGLVVQGGFVIGVGILLDTFVVRTITVPAIATLIGRANWWPARLGPRAEPQEPVAAAAEGQERE</sequence>
<evidence type="ECO:0000256" key="7">
    <source>
        <dbReference type="SAM" id="Phobius"/>
    </source>
</evidence>
<name>A0ABM9MIY6_9MYCO</name>
<dbReference type="InterPro" id="IPR004869">
    <property type="entry name" value="MMPL_dom"/>
</dbReference>
<comment type="subcellular location">
    <subcellularLocation>
        <location evidence="1">Cell membrane</location>
        <topology evidence="1">Multi-pass membrane protein</topology>
    </subcellularLocation>
</comment>
<feature type="transmembrane region" description="Helical" evidence="7">
    <location>
        <begin position="257"/>
        <end position="279"/>
    </location>
</feature>
<evidence type="ECO:0000256" key="6">
    <source>
        <dbReference type="ARBA" id="ARBA00023136"/>
    </source>
</evidence>
<gene>
    <name evidence="9" type="ORF">MU0050_004208</name>
</gene>
<feature type="transmembrane region" description="Helical" evidence="7">
    <location>
        <begin position="224"/>
        <end position="245"/>
    </location>
</feature>
<organism evidence="9 10">
    <name type="scientific">[Mycobacterium] wendilense</name>
    <dbReference type="NCBI Taxonomy" id="3064284"/>
    <lineage>
        <taxon>Bacteria</taxon>
        <taxon>Bacillati</taxon>
        <taxon>Actinomycetota</taxon>
        <taxon>Actinomycetes</taxon>
        <taxon>Mycobacteriales</taxon>
        <taxon>Mycobacteriaceae</taxon>
        <taxon>Mycolicibacter</taxon>
    </lineage>
</organism>
<feature type="transmembrane region" description="Helical" evidence="7">
    <location>
        <begin position="12"/>
        <end position="30"/>
    </location>
</feature>
<dbReference type="PROSITE" id="PS50156">
    <property type="entry name" value="SSD"/>
    <property type="match status" value="1"/>
</dbReference>
<feature type="transmembrane region" description="Helical" evidence="7">
    <location>
        <begin position="888"/>
        <end position="908"/>
    </location>
</feature>
<accession>A0ABM9MIY6</accession>
<feature type="transmembrane region" description="Helical" evidence="7">
    <location>
        <begin position="929"/>
        <end position="957"/>
    </location>
</feature>
<comment type="similarity">
    <text evidence="2">Belongs to the resistance-nodulation-cell division (RND) (TC 2.A.6) family. MmpL subfamily.</text>
</comment>
<dbReference type="EMBL" id="OY726395">
    <property type="protein sequence ID" value="CAJ1586320.1"/>
    <property type="molecule type" value="Genomic_DNA"/>
</dbReference>
<evidence type="ECO:0000313" key="10">
    <source>
        <dbReference type="Proteomes" id="UP001190466"/>
    </source>
</evidence>
<feature type="transmembrane region" description="Helical" evidence="7">
    <location>
        <begin position="831"/>
        <end position="850"/>
    </location>
</feature>
<protein>
    <submittedName>
        <fullName evidence="9">RND family transporter</fullName>
    </submittedName>
</protein>
<feature type="domain" description="SSD" evidence="8">
    <location>
        <begin position="227"/>
        <end position="354"/>
    </location>
</feature>
<dbReference type="Proteomes" id="UP001190466">
    <property type="component" value="Chromosome"/>
</dbReference>
<dbReference type="RefSeq" id="WP_316512326.1">
    <property type="nucleotide sequence ID" value="NZ_OY726395.1"/>
</dbReference>
<evidence type="ECO:0000313" key="9">
    <source>
        <dbReference type="EMBL" id="CAJ1586320.1"/>
    </source>
</evidence>
<keyword evidence="3" id="KW-1003">Cell membrane</keyword>
<dbReference type="SUPFAM" id="SSF82866">
    <property type="entry name" value="Multidrug efflux transporter AcrB transmembrane domain"/>
    <property type="match status" value="2"/>
</dbReference>
<evidence type="ECO:0000256" key="3">
    <source>
        <dbReference type="ARBA" id="ARBA00022475"/>
    </source>
</evidence>
<keyword evidence="4 7" id="KW-0812">Transmembrane</keyword>
<dbReference type="Pfam" id="PF03176">
    <property type="entry name" value="MMPL"/>
    <property type="match status" value="2"/>
</dbReference>
<evidence type="ECO:0000256" key="2">
    <source>
        <dbReference type="ARBA" id="ARBA00010157"/>
    </source>
</evidence>
<dbReference type="Gene3D" id="1.20.1640.10">
    <property type="entry name" value="Multidrug efflux transporter AcrB transmembrane domain"/>
    <property type="match status" value="2"/>
</dbReference>
<keyword evidence="10" id="KW-1185">Reference proteome</keyword>
<reference evidence="9 10" key="1">
    <citation type="submission" date="2023-08" db="EMBL/GenBank/DDBJ databases">
        <authorList>
            <person name="Folkvardsen B D."/>
            <person name="Norman A."/>
        </authorList>
    </citation>
    <scope>NUCLEOTIDE SEQUENCE [LARGE SCALE GENOMIC DNA]</scope>
    <source>
        <strain evidence="9 10">Mu0050</strain>
    </source>
</reference>
<evidence type="ECO:0000259" key="8">
    <source>
        <dbReference type="PROSITE" id="PS50156"/>
    </source>
</evidence>
<dbReference type="InterPro" id="IPR000731">
    <property type="entry name" value="SSD"/>
</dbReference>
<feature type="transmembrane region" description="Helical" evidence="7">
    <location>
        <begin position="333"/>
        <end position="355"/>
    </location>
</feature>
<evidence type="ECO:0000256" key="4">
    <source>
        <dbReference type="ARBA" id="ARBA00022692"/>
    </source>
</evidence>
<keyword evidence="5 7" id="KW-1133">Transmembrane helix</keyword>
<dbReference type="InterPro" id="IPR050545">
    <property type="entry name" value="Mycobact_MmpL"/>
</dbReference>
<evidence type="ECO:0000256" key="5">
    <source>
        <dbReference type="ARBA" id="ARBA00022989"/>
    </source>
</evidence>